<keyword evidence="3" id="KW-1185">Reference proteome</keyword>
<dbReference type="AlphaFoldDB" id="A0A8R1XP54"/>
<dbReference type="InterPro" id="IPR012337">
    <property type="entry name" value="RNaseH-like_sf"/>
</dbReference>
<feature type="domain" description="Integrase zinc-binding" evidence="1">
    <location>
        <begin position="95"/>
        <end position="148"/>
    </location>
</feature>
<dbReference type="Gene3D" id="1.10.340.70">
    <property type="match status" value="1"/>
</dbReference>
<dbReference type="Pfam" id="PF17921">
    <property type="entry name" value="Integrase_H2C2"/>
    <property type="match status" value="1"/>
</dbReference>
<protein>
    <submittedName>
        <fullName evidence="2">Integrase_H2C2 domain-containing protein</fullName>
    </submittedName>
</protein>
<reference evidence="3" key="1">
    <citation type="submission" date="2013-10" db="EMBL/GenBank/DDBJ databases">
        <title>Genome sequencing of Onchocerca volvulus.</title>
        <authorList>
            <person name="Cotton J."/>
            <person name="Tsai J."/>
            <person name="Stanley E."/>
            <person name="Tracey A."/>
            <person name="Holroyd N."/>
            <person name="Lustigman S."/>
            <person name="Berriman M."/>
        </authorList>
    </citation>
    <scope>NUCLEOTIDE SEQUENCE</scope>
</reference>
<dbReference type="InterPro" id="IPR036397">
    <property type="entry name" value="RNaseH_sf"/>
</dbReference>
<evidence type="ECO:0000313" key="2">
    <source>
        <dbReference type="EnsemblMetazoa" id="OVOC12925.1"/>
    </source>
</evidence>
<dbReference type="EMBL" id="CMVM020000963">
    <property type="status" value="NOT_ANNOTATED_CDS"/>
    <property type="molecule type" value="Genomic_DNA"/>
</dbReference>
<accession>A0A8R1XP54</accession>
<dbReference type="Proteomes" id="UP000024404">
    <property type="component" value="Unassembled WGS sequence"/>
</dbReference>
<name>A0A8R1XP54_ONCVO</name>
<dbReference type="SUPFAM" id="SSF53098">
    <property type="entry name" value="Ribonuclease H-like"/>
    <property type="match status" value="1"/>
</dbReference>
<dbReference type="EnsemblMetazoa" id="OVOC12925.1">
    <property type="protein sequence ID" value="OVOC12925.1"/>
    <property type="gene ID" value="WBGene00249734"/>
</dbReference>
<dbReference type="Gene3D" id="3.30.420.10">
    <property type="entry name" value="Ribonuclease H-like superfamily/Ribonuclease H"/>
    <property type="match status" value="1"/>
</dbReference>
<dbReference type="PANTHER" id="PTHR47331">
    <property type="entry name" value="PHD-TYPE DOMAIN-CONTAINING PROTEIN"/>
    <property type="match status" value="1"/>
</dbReference>
<evidence type="ECO:0000313" key="3">
    <source>
        <dbReference type="Proteomes" id="UP000024404"/>
    </source>
</evidence>
<proteinExistence type="predicted"/>
<reference evidence="2" key="2">
    <citation type="submission" date="2022-06" db="UniProtKB">
        <authorList>
            <consortium name="EnsemblMetazoa"/>
        </authorList>
    </citation>
    <scope>IDENTIFICATION</scope>
</reference>
<dbReference type="PANTHER" id="PTHR47331:SF1">
    <property type="entry name" value="GAG-LIKE PROTEIN"/>
    <property type="match status" value="1"/>
</dbReference>
<sequence length="295" mass="34799">MIRATIRALKFLKLLSKNKFPWLNHIEGNLITSYEYEFALKLLIRQAQSEGLTAEEMQKYNLHYTNDFWQFIHRLQIPDKRKDVSYAIYLPRYNKITELIIQHYHEEMLHAGIAHTISELRKLYWIPKGRTEVKRVLNKCTRCKRWKAKPFKLPPMPNYPESRIKPSRTFARIGLDYLGPITVKTEIGSRKRWIALFTCCTTRAVHLELVNDLAAESFLNALRRFQTINEQDSQLTDFLTKQGMVWNNNIPKAPWSGGIYERIIGITKNALRKAIGRKLLKEKESDKYSICRSRK</sequence>
<evidence type="ECO:0000259" key="1">
    <source>
        <dbReference type="Pfam" id="PF17921"/>
    </source>
</evidence>
<dbReference type="GO" id="GO:0003676">
    <property type="term" value="F:nucleic acid binding"/>
    <property type="evidence" value="ECO:0007669"/>
    <property type="project" value="InterPro"/>
</dbReference>
<dbReference type="OMA" id="QHYHEEM"/>
<organism evidence="2 3">
    <name type="scientific">Onchocerca volvulus</name>
    <dbReference type="NCBI Taxonomy" id="6282"/>
    <lineage>
        <taxon>Eukaryota</taxon>
        <taxon>Metazoa</taxon>
        <taxon>Ecdysozoa</taxon>
        <taxon>Nematoda</taxon>
        <taxon>Chromadorea</taxon>
        <taxon>Rhabditida</taxon>
        <taxon>Spirurina</taxon>
        <taxon>Spiruromorpha</taxon>
        <taxon>Filarioidea</taxon>
        <taxon>Onchocercidae</taxon>
        <taxon>Onchocerca</taxon>
    </lineage>
</organism>
<dbReference type="InterPro" id="IPR041588">
    <property type="entry name" value="Integrase_H2C2"/>
</dbReference>